<organism evidence="2 3">
    <name type="scientific">Dreissena polymorpha</name>
    <name type="common">Zebra mussel</name>
    <name type="synonym">Mytilus polymorpha</name>
    <dbReference type="NCBI Taxonomy" id="45954"/>
    <lineage>
        <taxon>Eukaryota</taxon>
        <taxon>Metazoa</taxon>
        <taxon>Spiralia</taxon>
        <taxon>Lophotrochozoa</taxon>
        <taxon>Mollusca</taxon>
        <taxon>Bivalvia</taxon>
        <taxon>Autobranchia</taxon>
        <taxon>Heteroconchia</taxon>
        <taxon>Euheterodonta</taxon>
        <taxon>Imparidentia</taxon>
        <taxon>Neoheterodontei</taxon>
        <taxon>Myida</taxon>
        <taxon>Dreissenoidea</taxon>
        <taxon>Dreissenidae</taxon>
        <taxon>Dreissena</taxon>
    </lineage>
</organism>
<dbReference type="EMBL" id="JAIWYP010000055">
    <property type="protein sequence ID" value="KAH3690708.1"/>
    <property type="molecule type" value="Genomic_DNA"/>
</dbReference>
<evidence type="ECO:0000259" key="1">
    <source>
        <dbReference type="Pfam" id="PF02499"/>
    </source>
</evidence>
<dbReference type="Proteomes" id="UP000828390">
    <property type="component" value="Unassembled WGS sequence"/>
</dbReference>
<reference evidence="2" key="2">
    <citation type="submission" date="2020-11" db="EMBL/GenBank/DDBJ databases">
        <authorList>
            <person name="McCartney M.A."/>
            <person name="Auch B."/>
            <person name="Kono T."/>
            <person name="Mallez S."/>
            <person name="Becker A."/>
            <person name="Gohl D.M."/>
            <person name="Silverstein K.A.T."/>
            <person name="Koren S."/>
            <person name="Bechman K.B."/>
            <person name="Herman A."/>
            <person name="Abrahante J.E."/>
            <person name="Garbe J."/>
        </authorList>
    </citation>
    <scope>NUCLEOTIDE SEQUENCE</scope>
    <source>
        <strain evidence="2">Duluth1</strain>
        <tissue evidence="2">Whole animal</tissue>
    </source>
</reference>
<gene>
    <name evidence="2" type="ORF">DPMN_192943</name>
</gene>
<reference evidence="2" key="1">
    <citation type="journal article" date="2019" name="bioRxiv">
        <title>The Genome of the Zebra Mussel, Dreissena polymorpha: A Resource for Invasive Species Research.</title>
        <authorList>
            <person name="McCartney M.A."/>
            <person name="Auch B."/>
            <person name="Kono T."/>
            <person name="Mallez S."/>
            <person name="Zhang Y."/>
            <person name="Obille A."/>
            <person name="Becker A."/>
            <person name="Abrahante J.E."/>
            <person name="Garbe J."/>
            <person name="Badalamenti J.P."/>
            <person name="Herman A."/>
            <person name="Mangelson H."/>
            <person name="Liachko I."/>
            <person name="Sullivan S."/>
            <person name="Sone E.D."/>
            <person name="Koren S."/>
            <person name="Silverstein K.A.T."/>
            <person name="Beckman K.B."/>
            <person name="Gohl D.M."/>
        </authorList>
    </citation>
    <scope>NUCLEOTIDE SEQUENCE</scope>
    <source>
        <strain evidence="2">Duluth1</strain>
        <tissue evidence="2">Whole animal</tissue>
    </source>
</reference>
<comment type="caution">
    <text evidence="2">The sequence shown here is derived from an EMBL/GenBank/DDBJ whole genome shotgun (WGS) entry which is preliminary data.</text>
</comment>
<dbReference type="InterPro" id="IPR038435">
    <property type="entry name" value="DNA_pack_C_sf"/>
</dbReference>
<dbReference type="AlphaFoldDB" id="A0A9D3Y2F5"/>
<name>A0A9D3Y2F5_DREPO</name>
<dbReference type="Pfam" id="PF02499">
    <property type="entry name" value="DNA_pack_C"/>
    <property type="match status" value="1"/>
</dbReference>
<evidence type="ECO:0000313" key="2">
    <source>
        <dbReference type="EMBL" id="KAH3690708.1"/>
    </source>
</evidence>
<dbReference type="InterPro" id="IPR003498">
    <property type="entry name" value="DNA_pack_C"/>
</dbReference>
<keyword evidence="3" id="KW-1185">Reference proteome</keyword>
<sequence>MTPTDSVIVKIISDQHGTFFTNAKQDDDFNCLAKFKSARNDNALRGDDLNILIVDEAFSINKCRFGTILAHGQKADNKIIFLTSPVNHKVDEMCEITSNLKSRKDINLYHVYYFCNNEEHLKYASKYPACPNLIFYKPDHIHINETNRFLSNLLSHSTSSFEDELGIVPASYTNIQKGGGKLCPFSDRLLSYMKYNVNIIDDSTCVNNVFIYMDPNYCDSLSSGIGIVATGLTQDQTLCVLYLDHKFIESEELGKANEIMVKMILHCVHHLEKVSMSSSKKRYITGEQKPSKRKFFIAVENNAQRNNCVNIYEKVKECLKRTEIEAYLYYSAVENRITKDLHKQAGYSLLNKLSIFTQTIDYMNENLIWFSSLLTSYYLNKQGKNEIEYLYQNMMQFKFSPVERKFSGKGTHSTDDVPDSLIGSGYFSLSHNWAVMKQNWIALACWIEIK</sequence>
<dbReference type="GO" id="GO:0051276">
    <property type="term" value="P:chromosome organization"/>
    <property type="evidence" value="ECO:0007669"/>
    <property type="project" value="InterPro"/>
</dbReference>
<feature type="domain" description="Probable DNA packing protein C-terminal" evidence="1">
    <location>
        <begin position="74"/>
        <end position="432"/>
    </location>
</feature>
<proteinExistence type="predicted"/>
<accession>A0A9D3Y2F5</accession>
<evidence type="ECO:0000313" key="3">
    <source>
        <dbReference type="Proteomes" id="UP000828390"/>
    </source>
</evidence>
<protein>
    <recommendedName>
        <fullName evidence="1">Probable DNA packing protein C-terminal domain-containing protein</fullName>
    </recommendedName>
</protein>
<dbReference type="Gene3D" id="3.30.420.320">
    <property type="match status" value="1"/>
</dbReference>